<dbReference type="InterPro" id="IPR032710">
    <property type="entry name" value="NTF2-like_dom_sf"/>
</dbReference>
<feature type="domain" description="Tim44-like" evidence="4">
    <location>
        <begin position="120"/>
        <end position="249"/>
    </location>
</feature>
<reference evidence="5" key="1">
    <citation type="journal article" date="2020" name="mSystems">
        <title>Genome- and Community-Level Interaction Insights into Carbon Utilization and Element Cycling Functions of Hydrothermarchaeota in Hydrothermal Sediment.</title>
        <authorList>
            <person name="Zhou Z."/>
            <person name="Liu Y."/>
            <person name="Xu W."/>
            <person name="Pan J."/>
            <person name="Luo Z.H."/>
            <person name="Li M."/>
        </authorList>
    </citation>
    <scope>NUCLEOTIDE SEQUENCE [LARGE SCALE GENOMIC DNA]</scope>
    <source>
        <strain evidence="5">SpSt-413</strain>
    </source>
</reference>
<comment type="caution">
    <text evidence="5">The sequence shown here is derived from an EMBL/GenBank/DDBJ whole genome shotgun (WGS) entry which is preliminary data.</text>
</comment>
<keyword evidence="3" id="KW-0732">Signal</keyword>
<name>A0A7C4EJ64_9BACT</name>
<proteinExistence type="predicted"/>
<organism evidence="5">
    <name type="scientific">Fundidesulfovibrio putealis</name>
    <dbReference type="NCBI Taxonomy" id="270496"/>
    <lineage>
        <taxon>Bacteria</taxon>
        <taxon>Pseudomonadati</taxon>
        <taxon>Thermodesulfobacteriota</taxon>
        <taxon>Desulfovibrionia</taxon>
        <taxon>Desulfovibrionales</taxon>
        <taxon>Desulfovibrionaceae</taxon>
        <taxon>Fundidesulfovibrio</taxon>
    </lineage>
</organism>
<keyword evidence="2" id="KW-0472">Membrane</keyword>
<dbReference type="PANTHER" id="PTHR41542:SF1">
    <property type="entry name" value="BLL5807 PROTEIN"/>
    <property type="match status" value="1"/>
</dbReference>
<evidence type="ECO:0000256" key="1">
    <source>
        <dbReference type="SAM" id="MobiDB-lite"/>
    </source>
</evidence>
<feature type="signal peptide" evidence="3">
    <location>
        <begin position="1"/>
        <end position="30"/>
    </location>
</feature>
<evidence type="ECO:0000256" key="3">
    <source>
        <dbReference type="SAM" id="SignalP"/>
    </source>
</evidence>
<evidence type="ECO:0000259" key="4">
    <source>
        <dbReference type="SMART" id="SM00978"/>
    </source>
</evidence>
<evidence type="ECO:0000313" key="5">
    <source>
        <dbReference type="EMBL" id="HGG92471.1"/>
    </source>
</evidence>
<dbReference type="AlphaFoldDB" id="A0A7C4EJ64"/>
<keyword evidence="2" id="KW-1133">Transmembrane helix</keyword>
<dbReference type="EMBL" id="DSRP01000412">
    <property type="protein sequence ID" value="HGG92471.1"/>
    <property type="molecule type" value="Genomic_DNA"/>
</dbReference>
<feature type="region of interest" description="Disordered" evidence="1">
    <location>
        <begin position="68"/>
        <end position="131"/>
    </location>
</feature>
<evidence type="ECO:0000256" key="2">
    <source>
        <dbReference type="SAM" id="Phobius"/>
    </source>
</evidence>
<dbReference type="InterPro" id="IPR007379">
    <property type="entry name" value="Tim44-like_dom"/>
</dbReference>
<dbReference type="SMART" id="SM00978">
    <property type="entry name" value="Tim44"/>
    <property type="match status" value="1"/>
</dbReference>
<feature type="transmembrane region" description="Helical" evidence="2">
    <location>
        <begin position="40"/>
        <end position="61"/>
    </location>
</feature>
<dbReference type="PANTHER" id="PTHR41542">
    <property type="entry name" value="BLL5807 PROTEIN"/>
    <property type="match status" value="1"/>
</dbReference>
<feature type="chain" id="PRO_5028093774" evidence="3">
    <location>
        <begin position="31"/>
        <end position="251"/>
    </location>
</feature>
<dbReference type="Gene3D" id="3.10.450.240">
    <property type="match status" value="1"/>
</dbReference>
<gene>
    <name evidence="5" type="ORF">ENR59_05905</name>
</gene>
<sequence length="251" mass="27719">MKLPAPLAAALLCAAMFCAAMFCAAGQAHAVEFGGGLSRAAMGVLDIIFLCVAGYVVWRIVSRLRNQNREDDGQPPTYDADSRADDDDGPGPDPRDMRSRRAQAAWEYLTGDPAPSLHPREEHPLDAPGTFNEREFLTGAKIMYRRILESWGGRDLADLRQFCAPDMMRRFEEMAGKNPAKQQVAVMLVDARVVDLKRTNTSTCATVSYEATVADAGAEGGSRKASEVWRFCRDETLTDAKWLLESMERPQ</sequence>
<keyword evidence="2" id="KW-0812">Transmembrane</keyword>
<accession>A0A7C4EJ64</accession>
<protein>
    <submittedName>
        <fullName evidence="5">Tim44 domain-containing protein</fullName>
    </submittedName>
</protein>
<dbReference type="SUPFAM" id="SSF54427">
    <property type="entry name" value="NTF2-like"/>
    <property type="match status" value="1"/>
</dbReference>
<dbReference type="Pfam" id="PF04280">
    <property type="entry name" value="Tim44"/>
    <property type="match status" value="1"/>
</dbReference>